<dbReference type="Pfam" id="PF23309">
    <property type="entry name" value="DUF7083"/>
    <property type="match status" value="1"/>
</dbReference>
<keyword evidence="4" id="KW-1185">Reference proteome</keyword>
<dbReference type="InterPro" id="IPR027417">
    <property type="entry name" value="P-loop_NTPase"/>
</dbReference>
<feature type="region of interest" description="Disordered" evidence="1">
    <location>
        <begin position="1355"/>
        <end position="1398"/>
    </location>
</feature>
<protein>
    <recommendedName>
        <fullName evidence="2">AAA+ ATPase domain-containing protein</fullName>
    </recommendedName>
</protein>
<dbReference type="InterPro" id="IPR055510">
    <property type="entry name" value="DUF7083"/>
</dbReference>
<dbReference type="InterPro" id="IPR000477">
    <property type="entry name" value="RT_dom"/>
</dbReference>
<proteinExistence type="predicted"/>
<reference evidence="3 4" key="1">
    <citation type="submission" date="2023-08" db="EMBL/GenBank/DDBJ databases">
        <title>A Necator americanus chromosomal reference genome.</title>
        <authorList>
            <person name="Ilik V."/>
            <person name="Petrzelkova K.J."/>
            <person name="Pardy F."/>
            <person name="Fuh T."/>
            <person name="Niatou-Singa F.S."/>
            <person name="Gouil Q."/>
            <person name="Baker L."/>
            <person name="Ritchie M.E."/>
            <person name="Jex A.R."/>
            <person name="Gazzola D."/>
            <person name="Li H."/>
            <person name="Toshio Fujiwara R."/>
            <person name="Zhan B."/>
            <person name="Aroian R.V."/>
            <person name="Pafco B."/>
            <person name="Schwarz E.M."/>
        </authorList>
    </citation>
    <scope>NUCLEOTIDE SEQUENCE [LARGE SCALE GENOMIC DNA]</scope>
    <source>
        <strain evidence="3 4">Aroian</strain>
        <tissue evidence="3">Whole animal</tissue>
    </source>
</reference>
<dbReference type="InterPro" id="IPR043502">
    <property type="entry name" value="DNA/RNA_pol_sf"/>
</dbReference>
<dbReference type="Pfam" id="PF05380">
    <property type="entry name" value="Peptidase_A17"/>
    <property type="match status" value="1"/>
</dbReference>
<dbReference type="InterPro" id="IPR003593">
    <property type="entry name" value="AAA+_ATPase"/>
</dbReference>
<dbReference type="PANTHER" id="PTHR47331">
    <property type="entry name" value="PHD-TYPE DOMAIN-CONTAINING PROTEIN"/>
    <property type="match status" value="1"/>
</dbReference>
<evidence type="ECO:0000256" key="1">
    <source>
        <dbReference type="SAM" id="MobiDB-lite"/>
    </source>
</evidence>
<dbReference type="InterPro" id="IPR043128">
    <property type="entry name" value="Rev_trsase/Diguanyl_cyclase"/>
</dbReference>
<dbReference type="Pfam" id="PF00004">
    <property type="entry name" value="AAA"/>
    <property type="match status" value="1"/>
</dbReference>
<feature type="compositionally biased region" description="Basic and acidic residues" evidence="1">
    <location>
        <begin position="1359"/>
        <end position="1375"/>
    </location>
</feature>
<name>A0ABR1EF60_NECAM</name>
<dbReference type="InterPro" id="IPR008042">
    <property type="entry name" value="Retrotrans_Pao"/>
</dbReference>
<dbReference type="Gene3D" id="3.30.70.270">
    <property type="match status" value="1"/>
</dbReference>
<dbReference type="SUPFAM" id="SSF56672">
    <property type="entry name" value="DNA/RNA polymerases"/>
    <property type="match status" value="1"/>
</dbReference>
<dbReference type="Gene3D" id="3.10.10.10">
    <property type="entry name" value="HIV Type 1 Reverse Transcriptase, subunit A, domain 1"/>
    <property type="match status" value="1"/>
</dbReference>
<comment type="caution">
    <text evidence="3">The sequence shown here is derived from an EMBL/GenBank/DDBJ whole genome shotgun (WGS) entry which is preliminary data.</text>
</comment>
<dbReference type="CDD" id="cd00009">
    <property type="entry name" value="AAA"/>
    <property type="match status" value="1"/>
</dbReference>
<evidence type="ECO:0000313" key="4">
    <source>
        <dbReference type="Proteomes" id="UP001303046"/>
    </source>
</evidence>
<dbReference type="SUPFAM" id="SSF52540">
    <property type="entry name" value="P-loop containing nucleoside triphosphate hydrolases"/>
    <property type="match status" value="1"/>
</dbReference>
<dbReference type="Pfam" id="PF00078">
    <property type="entry name" value="RVT_1"/>
    <property type="match status" value="1"/>
</dbReference>
<gene>
    <name evidence="3" type="primary">Necator_chrX.g22571</name>
    <name evidence="3" type="ORF">RB195_022408</name>
</gene>
<accession>A0ABR1EF60</accession>
<dbReference type="Proteomes" id="UP001303046">
    <property type="component" value="Unassembled WGS sequence"/>
</dbReference>
<dbReference type="EMBL" id="JAVFWL010000006">
    <property type="protein sequence ID" value="KAK6761332.1"/>
    <property type="molecule type" value="Genomic_DNA"/>
</dbReference>
<dbReference type="SMART" id="SM00382">
    <property type="entry name" value="AAA"/>
    <property type="match status" value="1"/>
</dbReference>
<feature type="domain" description="AAA+ ATPase" evidence="2">
    <location>
        <begin position="1072"/>
        <end position="1212"/>
    </location>
</feature>
<evidence type="ECO:0000313" key="3">
    <source>
        <dbReference type="EMBL" id="KAK6761332.1"/>
    </source>
</evidence>
<sequence>MIFLRSQLLAQNHVLTCNDVNIIVVVMKIKLYVEPRERVLASIVSRQPFVYKQYLQDNEICINNPRVRGEHQNPQILVGLDHYYDLVNTVDTITLPSGLRIARTVFGPTIHGKGSINSQQEVTTITHGLSLVQEQNESEILQKLFELDGLGISSEECTKNENTFEYFKSYSKTMSFENGVVTVPFPLKDNVIDLTDNYGIAYRRLISLQRQLSNNIHQREWYNKIMNDYIQNGVVELVHGQNKNSAGTYYMPHSGVWKPEKAKPLRIVFDASSKRVGQLSLNDVIYTGESFVKKIHDVLVASRTSGIILLCDIEAAFTQIRLVEDHKDFCRFLWLKDMNKPPNRDNIAEYRFNRLPFGNTSAPSILNMVILAYLNHKNTPLSLKIAKNVYVDNILLCANTKEEALEKYTASKNIFREIGMNLREYISNSAEVNRAIPKEDRAPTDNIKLLGVKYDTKSDEFVRKVTIPQREKLTKRDIVSQINSIYDPVGLASPLIIKLKSLMREIYDTGIEWKQYVPQALCIKWNSVIQGINNACIRVSRPLLRSLTSHTSRISLWVFCDASKMAISTCAYLRCENTNEISSLISGKSKLTPKKIQQTIPRLGLLAILIGLRMAKTILDSINIEIIRVNVASDSEIALQWIRLKSKSNPSQYIYFMFQHVIIQQTLELEAQQQASSVSMIGTKQTILQANLIMLTVSDRVILAIIKTIVGPNKYVKPVAKANVAQALIRRAIVGAGAPTPTTFGQLAKGPPSLAYLTPSTNLPVVLGPSTELHILPPTEKSVGIFDLQHDTMKNAVKVDETFPNIESGTSINRSFSSLLFSGETFRVLPFLLVGSKKLESILIHPNVIYILGSGLQSYAVYDVVSVNNHLNLPALEFAVVVCVPPNTISCDIPRSLEIILKSKPRHCIVTSKQFLSYSTISLTSLRTQNIFRSRHVDIFPSKDDLEWFLLEENRHKFYALLRDMAYMYPLLLPEVGRPVCTSIEGRQLMVLLAPALKKRRSSGGCCFVAEADCDFKLKFDPEMVVEANLDLSESEENYGFTSRICSWDIECHSTILNDLIKWVHYCWSHERFGHALLLGQEGSGKTSIAAALAQDLAHSSCTCFCTRIECRWWDGEQLETIEKNLVSEIQKLSFWKPSLLILDDIDFFESHSEEERRQVDTEKIFQMLLCLLSSCTIPVLVTAKRMKFMHKSLIMTSGRRLFGIVMHVPSLSQQLKHLRSISFERECAIESFDVTSLHTNVSNDVAMQTVHELVTQRKGNMYRTSARVASSSQEKTWSVNLAHKVAISSGYPELETVTRRYPSRRSNVVDGPEKTMFSLPYISDDDMNRAIRSCPRKAGLENDVRVVEIPPANLKGQLKKEDPAEADQGLREEAEAAETSPSEPLKMPRGTDGKTSESQLENFLAAMVGQMRIEHEEMKTLLTALAPTQRTTVQDVSKNQYYQLSKEVQMLVSDEEKRDLILIRLNEDAYHKYADDMLPKQPHEIDLETTVANLEMLFASKKTLIRRRYECLRINCPPMTASYVSFRDYTNMVKRVDEDARLKELDYTAVKTLQFVAGIQDPSLREVRLRMIRRLDTHTEDAPLTIENLVAKCENFTALKMDNTDMEGSHDVHVVQKKKVKCFNCG</sequence>
<organism evidence="3 4">
    <name type="scientific">Necator americanus</name>
    <name type="common">Human hookworm</name>
    <dbReference type="NCBI Taxonomy" id="51031"/>
    <lineage>
        <taxon>Eukaryota</taxon>
        <taxon>Metazoa</taxon>
        <taxon>Ecdysozoa</taxon>
        <taxon>Nematoda</taxon>
        <taxon>Chromadorea</taxon>
        <taxon>Rhabditida</taxon>
        <taxon>Rhabditina</taxon>
        <taxon>Rhabditomorpha</taxon>
        <taxon>Strongyloidea</taxon>
        <taxon>Ancylostomatidae</taxon>
        <taxon>Bunostominae</taxon>
        <taxon>Necator</taxon>
    </lineage>
</organism>
<evidence type="ECO:0000259" key="2">
    <source>
        <dbReference type="SMART" id="SM00382"/>
    </source>
</evidence>
<dbReference type="Gene3D" id="3.40.50.300">
    <property type="entry name" value="P-loop containing nucleotide triphosphate hydrolases"/>
    <property type="match status" value="1"/>
</dbReference>
<dbReference type="PANTHER" id="PTHR47331:SF5">
    <property type="entry name" value="RIBONUCLEASE H"/>
    <property type="match status" value="1"/>
</dbReference>
<dbReference type="InterPro" id="IPR003959">
    <property type="entry name" value="ATPase_AAA_core"/>
</dbReference>